<dbReference type="KEGG" id="mtw:CQW49_00790"/>
<dbReference type="AlphaFoldDB" id="A0A2D2CVA7"/>
<keyword evidence="3" id="KW-1185">Reference proteome</keyword>
<proteinExistence type="predicted"/>
<feature type="domain" description="Spore protein YkvP/CgeB glycosyl transferase-like" evidence="1">
    <location>
        <begin position="193"/>
        <end position="339"/>
    </location>
</feature>
<dbReference type="Proteomes" id="UP000230709">
    <property type="component" value="Chromosome"/>
</dbReference>
<dbReference type="InterPro" id="IPR055259">
    <property type="entry name" value="YkvP/CgeB_Glyco_trans-like"/>
</dbReference>
<evidence type="ECO:0000313" key="2">
    <source>
        <dbReference type="EMBL" id="ATQ66589.1"/>
    </source>
</evidence>
<accession>A0A2D2CVA7</accession>
<evidence type="ECO:0000259" key="1">
    <source>
        <dbReference type="Pfam" id="PF13524"/>
    </source>
</evidence>
<dbReference type="EMBL" id="CP023737">
    <property type="protein sequence ID" value="ATQ66589.1"/>
    <property type="molecule type" value="Genomic_DNA"/>
</dbReference>
<dbReference type="SUPFAM" id="SSF53756">
    <property type="entry name" value="UDP-Glycosyltransferase/glycogen phosphorylase"/>
    <property type="match status" value="1"/>
</dbReference>
<dbReference type="RefSeq" id="WP_003614925.1">
    <property type="nucleotide sequence ID" value="NZ_ADVE02000001.1"/>
</dbReference>
<organism evidence="2 3">
    <name type="scientific">Methylosinus trichosporium (strain ATCC 35070 / NCIMB 11131 / UNIQEM 75 / OB3b)</name>
    <dbReference type="NCBI Taxonomy" id="595536"/>
    <lineage>
        <taxon>Bacteria</taxon>
        <taxon>Pseudomonadati</taxon>
        <taxon>Pseudomonadota</taxon>
        <taxon>Alphaproteobacteria</taxon>
        <taxon>Hyphomicrobiales</taxon>
        <taxon>Methylocystaceae</taxon>
        <taxon>Methylosinus</taxon>
    </lineage>
</organism>
<name>A0A2D2CVA7_METT3</name>
<dbReference type="STRING" id="595536.GCA_000178815_00787"/>
<protein>
    <recommendedName>
        <fullName evidence="1">Spore protein YkvP/CgeB glycosyl transferase-like domain-containing protein</fullName>
    </recommendedName>
</protein>
<gene>
    <name evidence="2" type="ORF">CQW49_00790</name>
</gene>
<evidence type="ECO:0000313" key="3">
    <source>
        <dbReference type="Proteomes" id="UP000230709"/>
    </source>
</evidence>
<dbReference type="Pfam" id="PF13524">
    <property type="entry name" value="Glyco_trans_1_2"/>
    <property type="match status" value="1"/>
</dbReference>
<sequence>MREDGALRILCCCSTWQGATDYGWLRAFRRAGHSVLNVPDAEFFPAGWRNPALRLLRRATAPLLLADYQRALIAAARALRPDLFFVFKGTFVAPQAVEAIRRLGAVAINVYPDVSFTVHGRLIPKTLPLYDWVFTTKSYGVADLARELGVTRASFLPHGFDPETHAPVALDETDAQFYTCDAIFVGTWSPKKEALLRRVKERLPGLALKIWGEGWRRSALAGSAECCTVIGREYAKAITGAKINIAMLAHRMGEASSGDLTTTRSFEIPATGGFMLHERTSEAQSYFAEGSDCAMFADGDELAEKIAHYLAHPEERLAIARSGHARCLADGHSIDDRARIVVAKARALVGARSEGTE</sequence>
<reference evidence="3" key="1">
    <citation type="submission" date="2017-10" db="EMBL/GenBank/DDBJ databases">
        <title>Completed PacBio SMRT sequence of Methylosinus trichosporium OB3b reveals presence of a third large plasmid.</title>
        <authorList>
            <person name="Charles T.C."/>
            <person name="Lynch M.D.J."/>
            <person name="Heil J.R."/>
            <person name="Cheng J."/>
        </authorList>
    </citation>
    <scope>NUCLEOTIDE SEQUENCE [LARGE SCALE GENOMIC DNA]</scope>
    <source>
        <strain evidence="3">OB3b</strain>
    </source>
</reference>